<dbReference type="KEGG" id="dvv:114337583"/>
<evidence type="ECO:0000256" key="2">
    <source>
        <dbReference type="ARBA" id="ARBA00005375"/>
    </source>
</evidence>
<feature type="transmembrane region" description="Helical" evidence="8">
    <location>
        <begin position="370"/>
        <end position="394"/>
    </location>
</feature>
<name>A0A6P7GJB8_DIAVI</name>
<keyword evidence="8" id="KW-0472">Membrane</keyword>
<dbReference type="SUPFAM" id="SSF53254">
    <property type="entry name" value="Phosphoglycerate mutase-like"/>
    <property type="match status" value="1"/>
</dbReference>
<evidence type="ECO:0000256" key="1">
    <source>
        <dbReference type="ARBA" id="ARBA00000032"/>
    </source>
</evidence>
<dbReference type="PROSITE" id="PS00616">
    <property type="entry name" value="HIS_ACID_PHOSPHAT_1"/>
    <property type="match status" value="1"/>
</dbReference>
<feature type="chain" id="PRO_5027640957" description="acid phosphatase" evidence="9">
    <location>
        <begin position="19"/>
        <end position="414"/>
    </location>
</feature>
<evidence type="ECO:0000256" key="8">
    <source>
        <dbReference type="SAM" id="Phobius"/>
    </source>
</evidence>
<accession>A0A6P7GJB8</accession>
<dbReference type="Pfam" id="PF00328">
    <property type="entry name" value="His_Phos_2"/>
    <property type="match status" value="1"/>
</dbReference>
<dbReference type="InterPro" id="IPR050645">
    <property type="entry name" value="Histidine_acid_phosphatase"/>
</dbReference>
<keyword evidence="7" id="KW-0325">Glycoprotein</keyword>
<dbReference type="GO" id="GO:0003993">
    <property type="term" value="F:acid phosphatase activity"/>
    <property type="evidence" value="ECO:0007669"/>
    <property type="project" value="UniProtKB-EC"/>
</dbReference>
<dbReference type="Gene3D" id="3.40.50.1240">
    <property type="entry name" value="Phosphoglycerate mutase-like"/>
    <property type="match status" value="1"/>
</dbReference>
<evidence type="ECO:0000256" key="5">
    <source>
        <dbReference type="ARBA" id="ARBA00022801"/>
    </source>
</evidence>
<dbReference type="CDD" id="cd07061">
    <property type="entry name" value="HP_HAP_like"/>
    <property type="match status" value="1"/>
</dbReference>
<comment type="similarity">
    <text evidence="2">Belongs to the histidine acid phosphatase family.</text>
</comment>
<evidence type="ECO:0000256" key="9">
    <source>
        <dbReference type="SAM" id="SignalP"/>
    </source>
</evidence>
<keyword evidence="4 9" id="KW-0732">Signal</keyword>
<dbReference type="EC" id="3.1.3.2" evidence="3"/>
<evidence type="ECO:0000256" key="6">
    <source>
        <dbReference type="ARBA" id="ARBA00023157"/>
    </source>
</evidence>
<proteinExistence type="inferred from homology"/>
<keyword evidence="5" id="KW-0378">Hydrolase</keyword>
<dbReference type="InParanoid" id="A0A6P7GJB8"/>
<dbReference type="InterPro" id="IPR000560">
    <property type="entry name" value="His_Pase_clade-2"/>
</dbReference>
<gene>
    <name evidence="10" type="primary">LOC114337583</name>
</gene>
<dbReference type="AlphaFoldDB" id="A0A6P7GJB8"/>
<organism evidence="10">
    <name type="scientific">Diabrotica virgifera virgifera</name>
    <name type="common">western corn rootworm</name>
    <dbReference type="NCBI Taxonomy" id="50390"/>
    <lineage>
        <taxon>Eukaryota</taxon>
        <taxon>Metazoa</taxon>
        <taxon>Ecdysozoa</taxon>
        <taxon>Arthropoda</taxon>
        <taxon>Hexapoda</taxon>
        <taxon>Insecta</taxon>
        <taxon>Pterygota</taxon>
        <taxon>Neoptera</taxon>
        <taxon>Endopterygota</taxon>
        <taxon>Coleoptera</taxon>
        <taxon>Polyphaga</taxon>
        <taxon>Cucujiformia</taxon>
        <taxon>Chrysomeloidea</taxon>
        <taxon>Chrysomelidae</taxon>
        <taxon>Galerucinae</taxon>
        <taxon>Diabroticina</taxon>
        <taxon>Diabroticites</taxon>
        <taxon>Diabrotica</taxon>
    </lineage>
</organism>
<protein>
    <recommendedName>
        <fullName evidence="3">acid phosphatase</fullName>
        <ecNumber evidence="3">3.1.3.2</ecNumber>
    </recommendedName>
</protein>
<keyword evidence="8" id="KW-0812">Transmembrane</keyword>
<reference evidence="10" key="1">
    <citation type="submission" date="2025-08" db="UniProtKB">
        <authorList>
            <consortium name="RefSeq"/>
        </authorList>
    </citation>
    <scope>IDENTIFICATION</scope>
    <source>
        <tissue evidence="10">Whole insect</tissue>
    </source>
</reference>
<dbReference type="PANTHER" id="PTHR11567:SF211">
    <property type="entry name" value="PROSTATIC ACID PHOSPHATASE"/>
    <property type="match status" value="1"/>
</dbReference>
<keyword evidence="6" id="KW-1015">Disulfide bond</keyword>
<dbReference type="FunCoup" id="A0A6P7GJB8">
    <property type="interactions" value="594"/>
</dbReference>
<dbReference type="PROSITE" id="PS00778">
    <property type="entry name" value="HIS_ACID_PHOSPHAT_2"/>
    <property type="match status" value="1"/>
</dbReference>
<dbReference type="PANTHER" id="PTHR11567">
    <property type="entry name" value="ACID PHOSPHATASE-RELATED"/>
    <property type="match status" value="1"/>
</dbReference>
<evidence type="ECO:0000256" key="3">
    <source>
        <dbReference type="ARBA" id="ARBA00012646"/>
    </source>
</evidence>
<evidence type="ECO:0000256" key="7">
    <source>
        <dbReference type="ARBA" id="ARBA00023180"/>
    </source>
</evidence>
<comment type="catalytic activity">
    <reaction evidence="1">
        <text>a phosphate monoester + H2O = an alcohol + phosphate</text>
        <dbReference type="Rhea" id="RHEA:15017"/>
        <dbReference type="ChEBI" id="CHEBI:15377"/>
        <dbReference type="ChEBI" id="CHEBI:30879"/>
        <dbReference type="ChEBI" id="CHEBI:43474"/>
        <dbReference type="ChEBI" id="CHEBI:67140"/>
        <dbReference type="EC" id="3.1.3.2"/>
    </reaction>
</comment>
<dbReference type="InterPro" id="IPR033379">
    <property type="entry name" value="Acid_Pase_AS"/>
</dbReference>
<evidence type="ECO:0000313" key="10">
    <source>
        <dbReference type="RefSeq" id="XP_028143865.1"/>
    </source>
</evidence>
<evidence type="ECO:0000256" key="4">
    <source>
        <dbReference type="ARBA" id="ARBA00022729"/>
    </source>
</evidence>
<keyword evidence="8" id="KW-1133">Transmembrane helix</keyword>
<feature type="signal peptide" evidence="9">
    <location>
        <begin position="1"/>
        <end position="18"/>
    </location>
</feature>
<sequence length="414" mass="47892">MALMYFIFLGLACLGANGEEDKLNGVVVMYRHGDRTPVDPYPNDPYKNRSFWPIGYGQLTNKGKQQHFQLGQWFRDRYDGFLPRNFLVDDIYVMSSDYDRTLMSAEANLAGLYPPVKTQTWEPKLKWQPIPVHSSPKNQDALVAAQKPCAKYDQLLKQLYKSEYFRNVSHNNHDLFAYLTRYTGHLVADLKEIQYLYSNLYIETVFNYTLPPWTSKVFPGKLKALASVGFAVDTWTPEMARIKTGPFFNYVTSYFKNRTSKNPTDTKLVVFSAHDTNIANVLNAMGAFDRHCPPYTSTIMFELWRSSSGEDYVNILYKNTTEPRPIALKNCRLNCSLSDFVEILKPITVSLDQWEKECVVRWDFVWPLTFQWNIILICSLITVILLLSAVIVGVRKSRKECDNNYIQLPNEEYA</sequence>
<dbReference type="RefSeq" id="XP_028143865.1">
    <property type="nucleotide sequence ID" value="XM_028288064.1"/>
</dbReference>
<dbReference type="InterPro" id="IPR029033">
    <property type="entry name" value="His_PPase_superfam"/>
</dbReference>